<dbReference type="OrthoDB" id="2880836at2"/>
<proteinExistence type="predicted"/>
<name>A0A7X2J1U0_9BACI</name>
<dbReference type="AlphaFoldDB" id="A0A7X2J1U0"/>
<comment type="caution">
    <text evidence="2">The sequence shown here is derived from an EMBL/GenBank/DDBJ whole genome shotgun (WGS) entry which is preliminary data.</text>
</comment>
<reference evidence="2 3" key="1">
    <citation type="submission" date="2019-11" db="EMBL/GenBank/DDBJ databases">
        <title>Bacillus lacus genome.</title>
        <authorList>
            <person name="Allen C.J."/>
            <person name="Newman J.D."/>
        </authorList>
    </citation>
    <scope>NUCLEOTIDE SEQUENCE [LARGE SCALE GENOMIC DNA]</scope>
    <source>
        <strain evidence="2 3">KCTC 33946</strain>
    </source>
</reference>
<dbReference type="RefSeq" id="WP_154309351.1">
    <property type="nucleotide sequence ID" value="NZ_WKKI01000050.1"/>
</dbReference>
<dbReference type="Proteomes" id="UP000448867">
    <property type="component" value="Unassembled WGS sequence"/>
</dbReference>
<dbReference type="EMBL" id="WKKI01000050">
    <property type="protein sequence ID" value="MRX73893.1"/>
    <property type="molecule type" value="Genomic_DNA"/>
</dbReference>
<dbReference type="Pfam" id="PF06889">
    <property type="entry name" value="DUF1266"/>
    <property type="match status" value="1"/>
</dbReference>
<evidence type="ECO:0000313" key="3">
    <source>
        <dbReference type="Proteomes" id="UP000448867"/>
    </source>
</evidence>
<accession>A0A7X2J1U0</accession>
<gene>
    <name evidence="2" type="ORF">GJU40_17295</name>
</gene>
<evidence type="ECO:0000259" key="1">
    <source>
        <dbReference type="Pfam" id="PF06889"/>
    </source>
</evidence>
<protein>
    <submittedName>
        <fullName evidence="2">DUF1266 domain-containing protein</fullName>
    </submittedName>
</protein>
<sequence length="218" mass="25479">MWQSREQKQARKYIKTLEFFTLVMRNDYHQAVNRIDVNRNYSKMLLANFNIVDKATAKESIDLMLHTGLRAEYNLFSNMYVFMSEGEKDQYTANHTDPRVIYKNSIVRYYLNRLPAAGIAAYDYSTVILTAHAASIFRYISRKERIAYELAAANLAQQSYSSWEEYIIAHTSGFQFSCPDEEHLKATMLMHKLNLIKMIAYRGSPISNLDWRTKLDVV</sequence>
<keyword evidence="3" id="KW-1185">Reference proteome</keyword>
<organism evidence="2 3">
    <name type="scientific">Metabacillus lacus</name>
    <dbReference type="NCBI Taxonomy" id="1983721"/>
    <lineage>
        <taxon>Bacteria</taxon>
        <taxon>Bacillati</taxon>
        <taxon>Bacillota</taxon>
        <taxon>Bacilli</taxon>
        <taxon>Bacillales</taxon>
        <taxon>Bacillaceae</taxon>
        <taxon>Metabacillus</taxon>
    </lineage>
</organism>
<dbReference type="InterPro" id="IPR009677">
    <property type="entry name" value="DUF1266"/>
</dbReference>
<feature type="domain" description="DUF1266" evidence="1">
    <location>
        <begin position="45"/>
        <end position="211"/>
    </location>
</feature>
<evidence type="ECO:0000313" key="2">
    <source>
        <dbReference type="EMBL" id="MRX73893.1"/>
    </source>
</evidence>